<dbReference type="Proteomes" id="UP000315750">
    <property type="component" value="Chromosome"/>
</dbReference>
<keyword evidence="2" id="KW-0732">Signal</keyword>
<evidence type="ECO:0000313" key="3">
    <source>
        <dbReference type="EMBL" id="QDU59020.1"/>
    </source>
</evidence>
<protein>
    <recommendedName>
        <fullName evidence="5">Secreted protein</fullName>
    </recommendedName>
</protein>
<feature type="compositionally biased region" description="Low complexity" evidence="1">
    <location>
        <begin position="39"/>
        <end position="49"/>
    </location>
</feature>
<feature type="chain" id="PRO_5021915046" description="Secreted protein" evidence="2">
    <location>
        <begin position="25"/>
        <end position="345"/>
    </location>
</feature>
<name>A0A518AWE3_9BACT</name>
<feature type="signal peptide" evidence="2">
    <location>
        <begin position="1"/>
        <end position="24"/>
    </location>
</feature>
<evidence type="ECO:0000313" key="4">
    <source>
        <dbReference type="Proteomes" id="UP000315750"/>
    </source>
</evidence>
<keyword evidence="4" id="KW-1185">Reference proteome</keyword>
<dbReference type="AlphaFoldDB" id="A0A518AWE3"/>
<feature type="compositionally biased region" description="Polar residues" evidence="1">
    <location>
        <begin position="324"/>
        <end position="345"/>
    </location>
</feature>
<sequence length="345" mass="37416" precursor="true">MPAPNPLLWSVCCVLALLSSTAAAVEPTVQLPAPPSTQPPATLQLTPPANASDVQPNEAATPTPKPAPSSASDHISASDRMLANSLAAIVREAIPREYEKKKDWGSTKHITTGITTDEPLYKLKLHRKKTEVSHGTWKQYRVKFIDPDEQLSVSVENLHSLESAGLGLRLLVEAKLEGWAQMRRYERGIHIITLTAEGDSRLKLAIDCEVRMRATPQGMAIDPKVTNAQLELQRFNLTRFGELHGKLAEEFGDGLEYLLKDQLENKKLTAKLNRAIDKKRDRLVLLPFTTAKPQADDAKTGDNTAGDNTAGDNTAGDNIAGDNTAGNHTAAPSTSKTAAQPSARK</sequence>
<dbReference type="EMBL" id="CP036278">
    <property type="protein sequence ID" value="QDU59020.1"/>
    <property type="molecule type" value="Genomic_DNA"/>
</dbReference>
<feature type="compositionally biased region" description="Polar residues" evidence="1">
    <location>
        <begin position="301"/>
        <end position="316"/>
    </location>
</feature>
<dbReference type="OrthoDB" id="286633at2"/>
<organism evidence="3 4">
    <name type="scientific">Aeoliella mucimassa</name>
    <dbReference type="NCBI Taxonomy" id="2527972"/>
    <lineage>
        <taxon>Bacteria</taxon>
        <taxon>Pseudomonadati</taxon>
        <taxon>Planctomycetota</taxon>
        <taxon>Planctomycetia</taxon>
        <taxon>Pirellulales</taxon>
        <taxon>Lacipirellulaceae</taxon>
        <taxon>Aeoliella</taxon>
    </lineage>
</organism>
<evidence type="ECO:0000256" key="2">
    <source>
        <dbReference type="SAM" id="SignalP"/>
    </source>
</evidence>
<evidence type="ECO:0008006" key="5">
    <source>
        <dbReference type="Google" id="ProtNLM"/>
    </source>
</evidence>
<gene>
    <name evidence="3" type="ORF">Pan181_52610</name>
</gene>
<evidence type="ECO:0000256" key="1">
    <source>
        <dbReference type="SAM" id="MobiDB-lite"/>
    </source>
</evidence>
<proteinExistence type="predicted"/>
<accession>A0A518AWE3</accession>
<dbReference type="RefSeq" id="WP_145251637.1">
    <property type="nucleotide sequence ID" value="NZ_CP036278.1"/>
</dbReference>
<dbReference type="KEGG" id="amuc:Pan181_52610"/>
<feature type="region of interest" description="Disordered" evidence="1">
    <location>
        <begin position="30"/>
        <end position="76"/>
    </location>
</feature>
<feature type="region of interest" description="Disordered" evidence="1">
    <location>
        <begin position="293"/>
        <end position="345"/>
    </location>
</feature>
<reference evidence="3 4" key="1">
    <citation type="submission" date="2019-02" db="EMBL/GenBank/DDBJ databases">
        <title>Deep-cultivation of Planctomycetes and their phenomic and genomic characterization uncovers novel biology.</title>
        <authorList>
            <person name="Wiegand S."/>
            <person name="Jogler M."/>
            <person name="Boedeker C."/>
            <person name="Pinto D."/>
            <person name="Vollmers J."/>
            <person name="Rivas-Marin E."/>
            <person name="Kohn T."/>
            <person name="Peeters S.H."/>
            <person name="Heuer A."/>
            <person name="Rast P."/>
            <person name="Oberbeckmann S."/>
            <person name="Bunk B."/>
            <person name="Jeske O."/>
            <person name="Meyerdierks A."/>
            <person name="Storesund J.E."/>
            <person name="Kallscheuer N."/>
            <person name="Luecker S."/>
            <person name="Lage O.M."/>
            <person name="Pohl T."/>
            <person name="Merkel B.J."/>
            <person name="Hornburger P."/>
            <person name="Mueller R.-W."/>
            <person name="Bruemmer F."/>
            <person name="Labrenz M."/>
            <person name="Spormann A.M."/>
            <person name="Op den Camp H."/>
            <person name="Overmann J."/>
            <person name="Amann R."/>
            <person name="Jetten M.S.M."/>
            <person name="Mascher T."/>
            <person name="Medema M.H."/>
            <person name="Devos D.P."/>
            <person name="Kaster A.-K."/>
            <person name="Ovreas L."/>
            <person name="Rohde M."/>
            <person name="Galperin M.Y."/>
            <person name="Jogler C."/>
        </authorList>
    </citation>
    <scope>NUCLEOTIDE SEQUENCE [LARGE SCALE GENOMIC DNA]</scope>
    <source>
        <strain evidence="3 4">Pan181</strain>
    </source>
</reference>